<evidence type="ECO:0000256" key="2">
    <source>
        <dbReference type="SAM" id="SignalP"/>
    </source>
</evidence>
<evidence type="ECO:0000313" key="3">
    <source>
        <dbReference type="EMBL" id="CEH18647.1"/>
    </source>
</evidence>
<evidence type="ECO:0000313" key="4">
    <source>
        <dbReference type="Proteomes" id="UP000054845"/>
    </source>
</evidence>
<dbReference type="Proteomes" id="UP000054845">
    <property type="component" value="Unassembled WGS sequence"/>
</dbReference>
<proteinExistence type="predicted"/>
<dbReference type="AlphaFoldDB" id="A0A0P1BQL0"/>
<reference evidence="4" key="1">
    <citation type="submission" date="2014-09" db="EMBL/GenBank/DDBJ databases">
        <authorList>
            <person name="Sharma Rahul"/>
            <person name="Thines Marco"/>
        </authorList>
    </citation>
    <scope>NUCLEOTIDE SEQUENCE [LARGE SCALE GENOMIC DNA]</scope>
</reference>
<feature type="signal peptide" evidence="2">
    <location>
        <begin position="1"/>
        <end position="29"/>
    </location>
</feature>
<organism evidence="3 4">
    <name type="scientific">Ceraceosorus bombacis</name>
    <dbReference type="NCBI Taxonomy" id="401625"/>
    <lineage>
        <taxon>Eukaryota</taxon>
        <taxon>Fungi</taxon>
        <taxon>Dikarya</taxon>
        <taxon>Basidiomycota</taxon>
        <taxon>Ustilaginomycotina</taxon>
        <taxon>Exobasidiomycetes</taxon>
        <taxon>Ceraceosorales</taxon>
        <taxon>Ceraceosoraceae</taxon>
        <taxon>Ceraceosorus</taxon>
    </lineage>
</organism>
<feature type="chain" id="PRO_5006059747" evidence="2">
    <location>
        <begin position="30"/>
        <end position="236"/>
    </location>
</feature>
<accession>A0A0P1BQL0</accession>
<sequence>MVARAHILLQRVALVALTLQKAYFVTVDARDSKRADDHPLGTPSGVDAHLDAHANPFLPQVVVPPEQDAPTAAPQARVGGQFQQAVRRPDGQLDQEERAGAVAARRPNTTGPNDGDVGHNHNTRAAARQRQAQNAQIVVRPGRRARMVQAVGTRGGRMRYQYMREDMYAEPPLQDPVVRELRRAGYRYSQIDEIMRDLPARRATRRRMRSPSPEQPAIRRVDETLLHDLRNLARRP</sequence>
<keyword evidence="2" id="KW-0732">Signal</keyword>
<dbReference type="EMBL" id="CCYA01000276">
    <property type="protein sequence ID" value="CEH18647.1"/>
    <property type="molecule type" value="Genomic_DNA"/>
</dbReference>
<dbReference type="OrthoDB" id="10332973at2759"/>
<evidence type="ECO:0000256" key="1">
    <source>
        <dbReference type="SAM" id="MobiDB-lite"/>
    </source>
</evidence>
<feature type="region of interest" description="Disordered" evidence="1">
    <location>
        <begin position="85"/>
        <end position="120"/>
    </location>
</feature>
<name>A0A0P1BQL0_9BASI</name>
<protein>
    <submittedName>
        <fullName evidence="3">Uncharacterized protein</fullName>
    </submittedName>
</protein>
<keyword evidence="4" id="KW-1185">Reference proteome</keyword>
<feature type="compositionally biased region" description="Basic and acidic residues" evidence="1">
    <location>
        <begin position="87"/>
        <end position="99"/>
    </location>
</feature>
<feature type="region of interest" description="Disordered" evidence="1">
    <location>
        <begin position="199"/>
        <end position="222"/>
    </location>
</feature>